<reference evidence="2 3" key="1">
    <citation type="submission" date="2019-08" db="EMBL/GenBank/DDBJ databases">
        <title>In-depth cultivation of the pig gut microbiome towards novel bacterial diversity and tailored functional studies.</title>
        <authorList>
            <person name="Wylensek D."/>
            <person name="Hitch T.C.A."/>
            <person name="Clavel T."/>
        </authorList>
    </citation>
    <scope>NUCLEOTIDE SEQUENCE [LARGE SCALE GENOMIC DNA]</scope>
    <source>
        <strain evidence="2 3">WCA-389-WT-23B</strain>
    </source>
</reference>
<dbReference type="AlphaFoldDB" id="A0A6N7WGN3"/>
<dbReference type="Proteomes" id="UP000436047">
    <property type="component" value="Unassembled WGS sequence"/>
</dbReference>
<evidence type="ECO:0008006" key="4">
    <source>
        <dbReference type="Google" id="ProtNLM"/>
    </source>
</evidence>
<dbReference type="GeneID" id="86053432"/>
<keyword evidence="1" id="KW-1133">Transmembrane helix</keyword>
<comment type="caution">
    <text evidence="2">The sequence shown here is derived from an EMBL/GenBank/DDBJ whole genome shotgun (WGS) entry which is preliminary data.</text>
</comment>
<evidence type="ECO:0000256" key="1">
    <source>
        <dbReference type="SAM" id="Phobius"/>
    </source>
</evidence>
<protein>
    <recommendedName>
        <fullName evidence="4">HIRAN domain-containing protein</fullName>
    </recommendedName>
</protein>
<keyword evidence="1" id="KW-0812">Transmembrane</keyword>
<dbReference type="RefSeq" id="WP_154464527.1">
    <property type="nucleotide sequence ID" value="NZ_VUMI01000014.1"/>
</dbReference>
<dbReference type="EMBL" id="VUMI01000014">
    <property type="protein sequence ID" value="MSS88658.1"/>
    <property type="molecule type" value="Genomic_DNA"/>
</dbReference>
<sequence>MKAKTIILFVLGVVFVFGIPSYESVGATLVGIGLAALCFYFGWRSMKNTKKVKPSAPAAVQVPNDMPVQEAPKDEAYEFLRIKLAGVTFKNGRKSRQSILRAIKFRDGEFSDGVELELKPYEWEGQPAYGVYANGQQIGNIPADKVAYITENKDRIVDFSAIEVYGGGRDEEGQVKNFGCEVVLRLNK</sequence>
<feature type="transmembrane region" description="Helical" evidence="1">
    <location>
        <begin position="28"/>
        <end position="43"/>
    </location>
</feature>
<evidence type="ECO:0000313" key="3">
    <source>
        <dbReference type="Proteomes" id="UP000436047"/>
    </source>
</evidence>
<gene>
    <name evidence="2" type="ORF">FYJ45_10225</name>
</gene>
<organism evidence="2 3">
    <name type="scientific">Eisenbergiella porci</name>
    <dbReference type="NCBI Taxonomy" id="2652274"/>
    <lineage>
        <taxon>Bacteria</taxon>
        <taxon>Bacillati</taxon>
        <taxon>Bacillota</taxon>
        <taxon>Clostridia</taxon>
        <taxon>Lachnospirales</taxon>
        <taxon>Lachnospiraceae</taxon>
        <taxon>Eisenbergiella</taxon>
    </lineage>
</organism>
<accession>A0A6N7WGN3</accession>
<keyword evidence="3" id="KW-1185">Reference proteome</keyword>
<proteinExistence type="predicted"/>
<name>A0A6N7WGN3_9FIRM</name>
<keyword evidence="1" id="KW-0472">Membrane</keyword>
<evidence type="ECO:0000313" key="2">
    <source>
        <dbReference type="EMBL" id="MSS88658.1"/>
    </source>
</evidence>